<reference evidence="1 2" key="2">
    <citation type="submission" date="2019-09" db="EMBL/GenBank/DDBJ databases">
        <title>Mesorhizobium sp. MaA-C15 isolated from Microcystis aeruginosa.</title>
        <authorList>
            <person name="Jeong S.E."/>
            <person name="Jin H.M."/>
            <person name="Jeon C.O."/>
        </authorList>
    </citation>
    <scope>NUCLEOTIDE SEQUENCE [LARGE SCALE GENOMIC DNA]</scope>
    <source>
        <strain evidence="1 2">MaA-C15</strain>
    </source>
</reference>
<name>A0A5D4HBB6_9HYPH</name>
<dbReference type="Proteomes" id="UP000323258">
    <property type="component" value="Unassembled WGS sequence"/>
</dbReference>
<sequence>MSTLKVGIADPEEMRARTMRIAKGEEKPTPGERTVWFASTMSFAKLLSPANCELLRLIREQEPDSLEELAQITGRAKSNLSRTLKTMAAYGLVRMEKGKGLRLVPRLIHDRVELVLPLVERRKTKGARK</sequence>
<dbReference type="AlphaFoldDB" id="A0A5D4HBB6"/>
<keyword evidence="2" id="KW-1185">Reference proteome</keyword>
<organism evidence="1 2">
    <name type="scientific">Neoaquamicrobium microcysteis</name>
    <dbReference type="NCBI Taxonomy" id="2682781"/>
    <lineage>
        <taxon>Bacteria</taxon>
        <taxon>Pseudomonadati</taxon>
        <taxon>Pseudomonadota</taxon>
        <taxon>Alphaproteobacteria</taxon>
        <taxon>Hyphomicrobiales</taxon>
        <taxon>Phyllobacteriaceae</taxon>
        <taxon>Neoaquamicrobium</taxon>
    </lineage>
</organism>
<evidence type="ECO:0000313" key="1">
    <source>
        <dbReference type="EMBL" id="TYR36110.1"/>
    </source>
</evidence>
<dbReference type="SUPFAM" id="SSF46785">
    <property type="entry name" value="Winged helix' DNA-binding domain"/>
    <property type="match status" value="1"/>
</dbReference>
<gene>
    <name evidence="1" type="ORF">FY036_01290</name>
</gene>
<dbReference type="InterPro" id="IPR036390">
    <property type="entry name" value="WH_DNA-bd_sf"/>
</dbReference>
<dbReference type="EMBL" id="VSZS01000048">
    <property type="protein sequence ID" value="TYR36110.1"/>
    <property type="molecule type" value="Genomic_DNA"/>
</dbReference>
<dbReference type="RefSeq" id="WP_148912906.1">
    <property type="nucleotide sequence ID" value="NZ_VSZS01000048.1"/>
</dbReference>
<evidence type="ECO:0000313" key="2">
    <source>
        <dbReference type="Proteomes" id="UP000323258"/>
    </source>
</evidence>
<dbReference type="Pfam" id="PF25212">
    <property type="entry name" value="HVO_A0114"/>
    <property type="match status" value="1"/>
</dbReference>
<protein>
    <submittedName>
        <fullName evidence="1">Helix-turn-helix domain-containing protein</fullName>
    </submittedName>
</protein>
<reference evidence="1 2" key="1">
    <citation type="submission" date="2019-08" db="EMBL/GenBank/DDBJ databases">
        <authorList>
            <person name="Seo Y.L."/>
        </authorList>
    </citation>
    <scope>NUCLEOTIDE SEQUENCE [LARGE SCALE GENOMIC DNA]</scope>
    <source>
        <strain evidence="1 2">MaA-C15</strain>
    </source>
</reference>
<accession>A0A5D4HBB6</accession>
<dbReference type="Gene3D" id="1.10.10.10">
    <property type="entry name" value="Winged helix-like DNA-binding domain superfamily/Winged helix DNA-binding domain"/>
    <property type="match status" value="1"/>
</dbReference>
<dbReference type="InterPro" id="IPR036388">
    <property type="entry name" value="WH-like_DNA-bd_sf"/>
</dbReference>
<comment type="caution">
    <text evidence="1">The sequence shown here is derived from an EMBL/GenBank/DDBJ whole genome shotgun (WGS) entry which is preliminary data.</text>
</comment>
<dbReference type="OrthoDB" id="8449527at2"/>
<proteinExistence type="predicted"/>